<dbReference type="Pfam" id="PF12652">
    <property type="entry name" value="CotJB"/>
    <property type="match status" value="1"/>
</dbReference>
<reference evidence="2 3" key="1">
    <citation type="submission" date="2022-04" db="EMBL/GenBank/DDBJ databases">
        <title>Halobacillus sp. isolated from saltern.</title>
        <authorList>
            <person name="Won M."/>
            <person name="Lee C.-M."/>
            <person name="Woen H.-Y."/>
            <person name="Kwon S.-W."/>
        </authorList>
    </citation>
    <scope>NUCLEOTIDE SEQUENCE [LARGE SCALE GENOMIC DNA]</scope>
    <source>
        <strain evidence="2 3">SSTM10-2</strain>
    </source>
</reference>
<keyword evidence="2" id="KW-0167">Capsid protein</keyword>
<dbReference type="EMBL" id="CP095074">
    <property type="protein sequence ID" value="UOQ93609.1"/>
    <property type="molecule type" value="Genomic_DNA"/>
</dbReference>
<gene>
    <name evidence="2" type="ORF">MUO14_00945</name>
</gene>
<dbReference type="InterPro" id="IPR024207">
    <property type="entry name" value="CotJB_dom"/>
</dbReference>
<proteinExistence type="predicted"/>
<evidence type="ECO:0000313" key="2">
    <source>
        <dbReference type="EMBL" id="UOQ93609.1"/>
    </source>
</evidence>
<dbReference type="InterPro" id="IPR016571">
    <property type="entry name" value="Spore_coat_assembly_CotJB"/>
</dbReference>
<name>A0ABY4GZV0_9BACI</name>
<organism evidence="2 3">
    <name type="scientific">Halobacillus shinanisalinarum</name>
    <dbReference type="NCBI Taxonomy" id="2932258"/>
    <lineage>
        <taxon>Bacteria</taxon>
        <taxon>Bacillati</taxon>
        <taxon>Bacillota</taxon>
        <taxon>Bacilli</taxon>
        <taxon>Bacillales</taxon>
        <taxon>Bacillaceae</taxon>
        <taxon>Halobacillus</taxon>
    </lineage>
</organism>
<sequence length="89" mass="10770">MNEKAPESPNRYQLMEQIQKVDFALVELTLYLDTHPDDMNQIQQFNHLAYESKLLKHQYEQYFGPLRQYGESYSGYPWNWGEGPWPWQL</sequence>
<evidence type="ECO:0000313" key="3">
    <source>
        <dbReference type="Proteomes" id="UP000831880"/>
    </source>
</evidence>
<evidence type="ECO:0000259" key="1">
    <source>
        <dbReference type="Pfam" id="PF12652"/>
    </source>
</evidence>
<dbReference type="Proteomes" id="UP000831880">
    <property type="component" value="Chromosome"/>
</dbReference>
<keyword evidence="3" id="KW-1185">Reference proteome</keyword>
<dbReference type="RefSeq" id="WP_244753223.1">
    <property type="nucleotide sequence ID" value="NZ_CP095074.1"/>
</dbReference>
<keyword evidence="2" id="KW-0946">Virion</keyword>
<dbReference type="PIRSF" id="PIRSF010606">
    <property type="entry name" value="Spore_coat_CotJB"/>
    <property type="match status" value="1"/>
</dbReference>
<accession>A0ABY4GZV0</accession>
<protein>
    <submittedName>
        <fullName evidence="2">Spore coat protein CotJB</fullName>
    </submittedName>
</protein>
<feature type="domain" description="Protein CotJB" evidence="1">
    <location>
        <begin position="13"/>
        <end position="88"/>
    </location>
</feature>